<evidence type="ECO:0000313" key="1">
    <source>
        <dbReference type="EMBL" id="TCW47712.1"/>
    </source>
</evidence>
<dbReference type="Proteomes" id="UP000295285">
    <property type="component" value="Unassembled WGS sequence"/>
</dbReference>
<protein>
    <submittedName>
        <fullName evidence="1">Uncharacterized protein</fullName>
    </submittedName>
</protein>
<sequence length="52" mass="5868">MAKSLNSEVKRAPEFIKASEKAYKEATDLRNEFFNNRLSITGVMKESILSAC</sequence>
<evidence type="ECO:0000313" key="2">
    <source>
        <dbReference type="Proteomes" id="UP000295285"/>
    </source>
</evidence>
<accession>A0A4R4B291</accession>
<comment type="caution">
    <text evidence="1">The sequence shown here is derived from an EMBL/GenBank/DDBJ whole genome shotgun (WGS) entry which is preliminary data.</text>
</comment>
<proteinExistence type="predicted"/>
<dbReference type="AlphaFoldDB" id="A0A4R4B291"/>
<organism evidence="1 2">
    <name type="scientific">Bacillus thuringiensis</name>
    <dbReference type="NCBI Taxonomy" id="1428"/>
    <lineage>
        <taxon>Bacteria</taxon>
        <taxon>Bacillati</taxon>
        <taxon>Bacillota</taxon>
        <taxon>Bacilli</taxon>
        <taxon>Bacillales</taxon>
        <taxon>Bacillaceae</taxon>
        <taxon>Bacillus</taxon>
        <taxon>Bacillus cereus group</taxon>
    </lineage>
</organism>
<reference evidence="1 2" key="1">
    <citation type="submission" date="2019-03" db="EMBL/GenBank/DDBJ databases">
        <title>Above-ground endophytic microbial communities from plants in different locations in the United States.</title>
        <authorList>
            <person name="Frank C."/>
        </authorList>
    </citation>
    <scope>NUCLEOTIDE SEQUENCE [LARGE SCALE GENOMIC DNA]</scope>
    <source>
        <strain evidence="1 2">LP_2_YM</strain>
    </source>
</reference>
<gene>
    <name evidence="1" type="ORF">EC910_12327</name>
</gene>
<name>A0A4R4B291_BACTU</name>
<dbReference type="EMBL" id="SMDG01000023">
    <property type="protein sequence ID" value="TCW47712.1"/>
    <property type="molecule type" value="Genomic_DNA"/>
</dbReference>